<dbReference type="Proteomes" id="UP000321353">
    <property type="component" value="Chromosome"/>
</dbReference>
<evidence type="ECO:0008006" key="3">
    <source>
        <dbReference type="Google" id="ProtNLM"/>
    </source>
</evidence>
<reference evidence="1 2" key="1">
    <citation type="submission" date="2019-02" db="EMBL/GenBank/DDBJ databases">
        <title>Planctomycetal bacteria perform biofilm scaping via a novel small molecule.</title>
        <authorList>
            <person name="Jeske O."/>
            <person name="Boedeker C."/>
            <person name="Wiegand S."/>
            <person name="Breitling P."/>
            <person name="Kallscheuer N."/>
            <person name="Jogler M."/>
            <person name="Rohde M."/>
            <person name="Petersen J."/>
            <person name="Medema M.H."/>
            <person name="Surup F."/>
            <person name="Jogler C."/>
        </authorList>
    </citation>
    <scope>NUCLEOTIDE SEQUENCE [LARGE SCALE GENOMIC DNA]</scope>
    <source>
        <strain evidence="1 2">Mal15</strain>
    </source>
</reference>
<gene>
    <name evidence="1" type="ORF">Mal15_15110</name>
</gene>
<dbReference type="RefSeq" id="WP_147867143.1">
    <property type="nucleotide sequence ID" value="NZ_CP036264.1"/>
</dbReference>
<dbReference type="InterPro" id="IPR023430">
    <property type="entry name" value="Pept_HybD-like_dom_sf"/>
</dbReference>
<name>A0A5B9M8H6_9BACT</name>
<dbReference type="EMBL" id="CP036264">
    <property type="protein sequence ID" value="QEF97471.1"/>
    <property type="molecule type" value="Genomic_DNA"/>
</dbReference>
<protein>
    <recommendedName>
        <fullName evidence="3">Hydrogenase maturation protease</fullName>
    </recommendedName>
</protein>
<dbReference type="InterPro" id="IPR000671">
    <property type="entry name" value="Peptidase_A31"/>
</dbReference>
<organism evidence="1 2">
    <name type="scientific">Stieleria maiorica</name>
    <dbReference type="NCBI Taxonomy" id="2795974"/>
    <lineage>
        <taxon>Bacteria</taxon>
        <taxon>Pseudomonadati</taxon>
        <taxon>Planctomycetota</taxon>
        <taxon>Planctomycetia</taxon>
        <taxon>Pirellulales</taxon>
        <taxon>Pirellulaceae</taxon>
        <taxon>Stieleria</taxon>
    </lineage>
</organism>
<dbReference type="GO" id="GO:0016485">
    <property type="term" value="P:protein processing"/>
    <property type="evidence" value="ECO:0007669"/>
    <property type="project" value="TreeGrafter"/>
</dbReference>
<keyword evidence="2" id="KW-1185">Reference proteome</keyword>
<sequence length="164" mass="17564">MHPIPSTTLIVGLGNTLCGDDALGPIAADRVQQAVDQNQLTERHAIKVLQRCAPTPDLASELSDARRVIFLDASIDGPDDRVLLRRLQETNAAESLGHQFSLGTLLGLARHLYGHAPEAFAITFRGRTFELGDRCLTPEAEAAVAAMVAETLRVIASETVIADA</sequence>
<proteinExistence type="predicted"/>
<dbReference type="Gene3D" id="3.40.50.1450">
    <property type="entry name" value="HybD-like"/>
    <property type="match status" value="1"/>
</dbReference>
<dbReference type="PANTHER" id="PTHR30302">
    <property type="entry name" value="HYDROGENASE 1 MATURATION PROTEASE"/>
    <property type="match status" value="1"/>
</dbReference>
<dbReference type="KEGG" id="smam:Mal15_15110"/>
<dbReference type="AlphaFoldDB" id="A0A5B9M8H6"/>
<dbReference type="GO" id="GO:0004175">
    <property type="term" value="F:endopeptidase activity"/>
    <property type="evidence" value="ECO:0007669"/>
    <property type="project" value="TreeGrafter"/>
</dbReference>
<dbReference type="NCBIfam" id="TIGR00072">
    <property type="entry name" value="hydrog_prot"/>
    <property type="match status" value="1"/>
</dbReference>
<accession>A0A5B9M8H6</accession>
<evidence type="ECO:0000313" key="1">
    <source>
        <dbReference type="EMBL" id="QEF97471.1"/>
    </source>
</evidence>
<evidence type="ECO:0000313" key="2">
    <source>
        <dbReference type="Proteomes" id="UP000321353"/>
    </source>
</evidence>
<dbReference type="SUPFAM" id="SSF53163">
    <property type="entry name" value="HybD-like"/>
    <property type="match status" value="1"/>
</dbReference>
<dbReference type="GO" id="GO:0008047">
    <property type="term" value="F:enzyme activator activity"/>
    <property type="evidence" value="ECO:0007669"/>
    <property type="project" value="InterPro"/>
</dbReference>
<dbReference type="PANTHER" id="PTHR30302:SF5">
    <property type="entry name" value="SLR1876 PROTEIN"/>
    <property type="match status" value="1"/>
</dbReference>